<feature type="region of interest" description="Disordered" evidence="1">
    <location>
        <begin position="84"/>
        <end position="114"/>
    </location>
</feature>
<keyword evidence="3" id="KW-1185">Reference proteome</keyword>
<dbReference type="Proteomes" id="UP001157418">
    <property type="component" value="Unassembled WGS sequence"/>
</dbReference>
<dbReference type="EMBL" id="CAKMRJ010000001">
    <property type="protein sequence ID" value="CAH1414106.1"/>
    <property type="molecule type" value="Genomic_DNA"/>
</dbReference>
<dbReference type="AlphaFoldDB" id="A0AAU9LL20"/>
<protein>
    <submittedName>
        <fullName evidence="2">Uncharacterized protein</fullName>
    </submittedName>
</protein>
<accession>A0AAU9LL20</accession>
<organism evidence="2 3">
    <name type="scientific">Lactuca virosa</name>
    <dbReference type="NCBI Taxonomy" id="75947"/>
    <lineage>
        <taxon>Eukaryota</taxon>
        <taxon>Viridiplantae</taxon>
        <taxon>Streptophyta</taxon>
        <taxon>Embryophyta</taxon>
        <taxon>Tracheophyta</taxon>
        <taxon>Spermatophyta</taxon>
        <taxon>Magnoliopsida</taxon>
        <taxon>eudicotyledons</taxon>
        <taxon>Gunneridae</taxon>
        <taxon>Pentapetalae</taxon>
        <taxon>asterids</taxon>
        <taxon>campanulids</taxon>
        <taxon>Asterales</taxon>
        <taxon>Asteraceae</taxon>
        <taxon>Cichorioideae</taxon>
        <taxon>Cichorieae</taxon>
        <taxon>Lactucinae</taxon>
        <taxon>Lactuca</taxon>
    </lineage>
</organism>
<gene>
    <name evidence="2" type="ORF">LVIROSA_LOCUS2037</name>
</gene>
<proteinExistence type="predicted"/>
<sequence>MKSSTPGRFRHPWFGGVTVAHFSSLSDLKTIHLPLSDLQQCRRLHQLRHPASTSYAGDGCSDVTFTKPAPLLLFSPCARFFPSPGSPTTSPATTPSHPNVTAASSNDAAASVSDVPGTIRNPTFKFASINSPFSIQPSRLEGVIP</sequence>
<reference evidence="2 3" key="1">
    <citation type="submission" date="2022-01" db="EMBL/GenBank/DDBJ databases">
        <authorList>
            <person name="Xiong W."/>
            <person name="Schranz E."/>
        </authorList>
    </citation>
    <scope>NUCLEOTIDE SEQUENCE [LARGE SCALE GENOMIC DNA]</scope>
</reference>
<comment type="caution">
    <text evidence="2">The sequence shown here is derived from an EMBL/GenBank/DDBJ whole genome shotgun (WGS) entry which is preliminary data.</text>
</comment>
<evidence type="ECO:0000313" key="2">
    <source>
        <dbReference type="EMBL" id="CAH1414106.1"/>
    </source>
</evidence>
<evidence type="ECO:0000256" key="1">
    <source>
        <dbReference type="SAM" id="MobiDB-lite"/>
    </source>
</evidence>
<name>A0AAU9LL20_9ASTR</name>
<evidence type="ECO:0000313" key="3">
    <source>
        <dbReference type="Proteomes" id="UP001157418"/>
    </source>
</evidence>